<evidence type="ECO:0000313" key="2">
    <source>
        <dbReference type="Proteomes" id="UP000298030"/>
    </source>
</evidence>
<comment type="caution">
    <text evidence="1">The sequence shown here is derived from an EMBL/GenBank/DDBJ whole genome shotgun (WGS) entry which is preliminary data.</text>
</comment>
<proteinExistence type="predicted"/>
<sequence length="135" mass="14880">MEGQTPLLDSHRNDTFTFKHGAVMVNCAHPRTAKGPAEHLACAILTALDLWWSAELGCLISPRQKSVILSDGLKSYIQGQTCTSGVDSEEAFLHVTNHFPMESQAKLLLQWSSKEVAHPIPGLQPADKRYHCPDC</sequence>
<name>A0A4Y7SLP0_COPMI</name>
<feature type="non-terminal residue" evidence="1">
    <location>
        <position position="135"/>
    </location>
</feature>
<dbReference type="AlphaFoldDB" id="A0A4Y7SLP0"/>
<evidence type="ECO:0000313" key="1">
    <source>
        <dbReference type="EMBL" id="TEB22807.1"/>
    </source>
</evidence>
<organism evidence="1 2">
    <name type="scientific">Coprinellus micaceus</name>
    <name type="common">Glistening ink-cap mushroom</name>
    <name type="synonym">Coprinus micaceus</name>
    <dbReference type="NCBI Taxonomy" id="71717"/>
    <lineage>
        <taxon>Eukaryota</taxon>
        <taxon>Fungi</taxon>
        <taxon>Dikarya</taxon>
        <taxon>Basidiomycota</taxon>
        <taxon>Agaricomycotina</taxon>
        <taxon>Agaricomycetes</taxon>
        <taxon>Agaricomycetidae</taxon>
        <taxon>Agaricales</taxon>
        <taxon>Agaricineae</taxon>
        <taxon>Psathyrellaceae</taxon>
        <taxon>Coprinellus</taxon>
    </lineage>
</organism>
<accession>A0A4Y7SLP0</accession>
<reference evidence="1 2" key="1">
    <citation type="journal article" date="2019" name="Nat. Ecol. Evol.">
        <title>Megaphylogeny resolves global patterns of mushroom evolution.</title>
        <authorList>
            <person name="Varga T."/>
            <person name="Krizsan K."/>
            <person name="Foldi C."/>
            <person name="Dima B."/>
            <person name="Sanchez-Garcia M."/>
            <person name="Sanchez-Ramirez S."/>
            <person name="Szollosi G.J."/>
            <person name="Szarkandi J.G."/>
            <person name="Papp V."/>
            <person name="Albert L."/>
            <person name="Andreopoulos W."/>
            <person name="Angelini C."/>
            <person name="Antonin V."/>
            <person name="Barry K.W."/>
            <person name="Bougher N.L."/>
            <person name="Buchanan P."/>
            <person name="Buyck B."/>
            <person name="Bense V."/>
            <person name="Catcheside P."/>
            <person name="Chovatia M."/>
            <person name="Cooper J."/>
            <person name="Damon W."/>
            <person name="Desjardin D."/>
            <person name="Finy P."/>
            <person name="Geml J."/>
            <person name="Haridas S."/>
            <person name="Hughes K."/>
            <person name="Justo A."/>
            <person name="Karasinski D."/>
            <person name="Kautmanova I."/>
            <person name="Kiss B."/>
            <person name="Kocsube S."/>
            <person name="Kotiranta H."/>
            <person name="LaButti K.M."/>
            <person name="Lechner B.E."/>
            <person name="Liimatainen K."/>
            <person name="Lipzen A."/>
            <person name="Lukacs Z."/>
            <person name="Mihaltcheva S."/>
            <person name="Morgado L.N."/>
            <person name="Niskanen T."/>
            <person name="Noordeloos M.E."/>
            <person name="Ohm R.A."/>
            <person name="Ortiz-Santana B."/>
            <person name="Ovrebo C."/>
            <person name="Racz N."/>
            <person name="Riley R."/>
            <person name="Savchenko A."/>
            <person name="Shiryaev A."/>
            <person name="Soop K."/>
            <person name="Spirin V."/>
            <person name="Szebenyi C."/>
            <person name="Tomsovsky M."/>
            <person name="Tulloss R.E."/>
            <person name="Uehling J."/>
            <person name="Grigoriev I.V."/>
            <person name="Vagvolgyi C."/>
            <person name="Papp T."/>
            <person name="Martin F.M."/>
            <person name="Miettinen O."/>
            <person name="Hibbett D.S."/>
            <person name="Nagy L.G."/>
        </authorList>
    </citation>
    <scope>NUCLEOTIDE SEQUENCE [LARGE SCALE GENOMIC DNA]</scope>
    <source>
        <strain evidence="1 2">FP101781</strain>
    </source>
</reference>
<gene>
    <name evidence="1" type="ORF">FA13DRAFT_1640691</name>
</gene>
<dbReference type="EMBL" id="QPFP01000085">
    <property type="protein sequence ID" value="TEB22807.1"/>
    <property type="molecule type" value="Genomic_DNA"/>
</dbReference>
<dbReference type="OrthoDB" id="3107894at2759"/>
<protein>
    <submittedName>
        <fullName evidence="1">Uncharacterized protein</fullName>
    </submittedName>
</protein>
<dbReference type="Proteomes" id="UP000298030">
    <property type="component" value="Unassembled WGS sequence"/>
</dbReference>
<keyword evidence="2" id="KW-1185">Reference proteome</keyword>